<dbReference type="EMBL" id="JACHEO010000003">
    <property type="protein sequence ID" value="MBB5347257.1"/>
    <property type="molecule type" value="Genomic_DNA"/>
</dbReference>
<protein>
    <submittedName>
        <fullName evidence="1">Uncharacterized protein</fullName>
    </submittedName>
</protein>
<sequence length="86" mass="9651">MQTIGAAHTCKTLLKVTTFEVLPDYMRNSRAEEAVFTREEIVVTILEFINVVMNSCHNGDSRGFLPRYTSALSVQSLAVPLCCQQR</sequence>
<evidence type="ECO:0000313" key="2">
    <source>
        <dbReference type="Proteomes" id="UP000539642"/>
    </source>
</evidence>
<proteinExistence type="predicted"/>
<dbReference type="AlphaFoldDB" id="A0A840ULS6"/>
<reference evidence="1 2" key="1">
    <citation type="submission" date="2020-08" db="EMBL/GenBank/DDBJ databases">
        <title>Genomic Encyclopedia of Type Strains, Phase IV (KMG-IV): sequencing the most valuable type-strain genomes for metagenomic binning, comparative biology and taxonomic classification.</title>
        <authorList>
            <person name="Goeker M."/>
        </authorList>
    </citation>
    <scope>NUCLEOTIDE SEQUENCE [LARGE SCALE GENOMIC DNA]</scope>
    <source>
        <strain evidence="1 2">DSM 28570</strain>
    </source>
</reference>
<comment type="caution">
    <text evidence="1">The sequence shown here is derived from an EMBL/GenBank/DDBJ whole genome shotgun (WGS) entry which is preliminary data.</text>
</comment>
<keyword evidence="2" id="KW-1185">Reference proteome</keyword>
<organism evidence="1 2">
    <name type="scientific">Desulfoprunum benzoelyticum</name>
    <dbReference type="NCBI Taxonomy" id="1506996"/>
    <lineage>
        <taxon>Bacteria</taxon>
        <taxon>Pseudomonadati</taxon>
        <taxon>Thermodesulfobacteriota</taxon>
        <taxon>Desulfobulbia</taxon>
        <taxon>Desulfobulbales</taxon>
        <taxon>Desulfobulbaceae</taxon>
        <taxon>Desulfoprunum</taxon>
    </lineage>
</organism>
<gene>
    <name evidence="1" type="ORF">HNQ81_000970</name>
</gene>
<name>A0A840ULS6_9BACT</name>
<evidence type="ECO:0000313" key="1">
    <source>
        <dbReference type="EMBL" id="MBB5347257.1"/>
    </source>
</evidence>
<accession>A0A840ULS6</accession>
<dbReference type="Proteomes" id="UP000539642">
    <property type="component" value="Unassembled WGS sequence"/>
</dbReference>